<feature type="transmembrane region" description="Helical" evidence="1">
    <location>
        <begin position="131"/>
        <end position="159"/>
    </location>
</feature>
<gene>
    <name evidence="2" type="ORF">SSLN_LOCUS10417</name>
</gene>
<dbReference type="WBParaSite" id="SSLN_0001082201-mRNA-1">
    <property type="protein sequence ID" value="SSLN_0001082201-mRNA-1"/>
    <property type="gene ID" value="SSLN_0001082201"/>
</dbReference>
<proteinExistence type="predicted"/>
<feature type="transmembrane region" description="Helical" evidence="1">
    <location>
        <begin position="165"/>
        <end position="183"/>
    </location>
</feature>
<evidence type="ECO:0000313" key="2">
    <source>
        <dbReference type="EMBL" id="VDL96802.1"/>
    </source>
</evidence>
<keyword evidence="1" id="KW-0472">Membrane</keyword>
<reference evidence="4" key="1">
    <citation type="submission" date="2016-06" db="UniProtKB">
        <authorList>
            <consortium name="WormBaseParasite"/>
        </authorList>
    </citation>
    <scope>IDENTIFICATION</scope>
</reference>
<sequence length="294" mass="32086">MTVDSTGNSNRSEYFWPLARLANGARDLTTMGFSYCGQLTSNIIPYFYPGTLDNILNSISSAVGLTGAAGPFSEIPAEVVNIRNTASFQLIVATARDVLAAVWLFLLGRGPVFDSYSKGPFLTAACAVMRILYYFLLLLLLYLIPTISGAFFFIGIIYYNFGGPLSFISASCMAAYMTLNVALRTWSLTRKEEQTDADGDPKAVSQSCIEADRVKGLFAALEAGITRLANCLPSSSPANQLEPENNNVSETVAAPARTSPLRGAMQWHLSLFKFYDRLLRALVKADKPEHQKAE</sequence>
<dbReference type="Proteomes" id="UP000275846">
    <property type="component" value="Unassembled WGS sequence"/>
</dbReference>
<name>A0A183T1R9_SCHSO</name>
<keyword evidence="3" id="KW-1185">Reference proteome</keyword>
<reference evidence="2 3" key="2">
    <citation type="submission" date="2018-11" db="EMBL/GenBank/DDBJ databases">
        <authorList>
            <consortium name="Pathogen Informatics"/>
        </authorList>
    </citation>
    <scope>NUCLEOTIDE SEQUENCE [LARGE SCALE GENOMIC DNA]</scope>
    <source>
        <strain evidence="2 3">NST_G2</strain>
    </source>
</reference>
<keyword evidence="1" id="KW-0812">Transmembrane</keyword>
<evidence type="ECO:0000313" key="3">
    <source>
        <dbReference type="Proteomes" id="UP000275846"/>
    </source>
</evidence>
<evidence type="ECO:0000313" key="4">
    <source>
        <dbReference type="WBParaSite" id="SSLN_0001082201-mRNA-1"/>
    </source>
</evidence>
<dbReference type="OrthoDB" id="10448598at2759"/>
<dbReference type="EMBL" id="UYSU01035859">
    <property type="protein sequence ID" value="VDL96802.1"/>
    <property type="molecule type" value="Genomic_DNA"/>
</dbReference>
<dbReference type="AlphaFoldDB" id="A0A183T1R9"/>
<evidence type="ECO:0000256" key="1">
    <source>
        <dbReference type="SAM" id="Phobius"/>
    </source>
</evidence>
<protein>
    <submittedName>
        <fullName evidence="4">Transmembrane protein</fullName>
    </submittedName>
</protein>
<keyword evidence="1" id="KW-1133">Transmembrane helix</keyword>
<organism evidence="4">
    <name type="scientific">Schistocephalus solidus</name>
    <name type="common">Tapeworm</name>
    <dbReference type="NCBI Taxonomy" id="70667"/>
    <lineage>
        <taxon>Eukaryota</taxon>
        <taxon>Metazoa</taxon>
        <taxon>Spiralia</taxon>
        <taxon>Lophotrochozoa</taxon>
        <taxon>Platyhelminthes</taxon>
        <taxon>Cestoda</taxon>
        <taxon>Eucestoda</taxon>
        <taxon>Diphyllobothriidea</taxon>
        <taxon>Diphyllobothriidae</taxon>
        <taxon>Schistocephalus</taxon>
    </lineage>
</organism>
<accession>A0A183T1R9</accession>